<dbReference type="InterPro" id="IPR003488">
    <property type="entry name" value="DprA"/>
</dbReference>
<dbReference type="PANTHER" id="PTHR43022">
    <property type="entry name" value="PROTEIN SMF"/>
    <property type="match status" value="1"/>
</dbReference>
<name>A0A1G6T5N2_9RHOB</name>
<dbReference type="Gene3D" id="3.40.50.450">
    <property type="match status" value="1"/>
</dbReference>
<dbReference type="SUPFAM" id="SSF102405">
    <property type="entry name" value="MCP/YpsA-like"/>
    <property type="match status" value="1"/>
</dbReference>
<feature type="domain" description="DprA winged helix" evidence="4">
    <location>
        <begin position="340"/>
        <end position="402"/>
    </location>
</feature>
<evidence type="ECO:0000259" key="4">
    <source>
        <dbReference type="Pfam" id="PF17782"/>
    </source>
</evidence>
<gene>
    <name evidence="5" type="ORF">SAMN05421538_101183</name>
</gene>
<dbReference type="GO" id="GO:0009294">
    <property type="term" value="P:DNA-mediated transformation"/>
    <property type="evidence" value="ECO:0007669"/>
    <property type="project" value="InterPro"/>
</dbReference>
<dbReference type="PANTHER" id="PTHR43022:SF1">
    <property type="entry name" value="PROTEIN SMF"/>
    <property type="match status" value="1"/>
</dbReference>
<feature type="compositionally biased region" description="Pro residues" evidence="2">
    <location>
        <begin position="322"/>
        <end position="342"/>
    </location>
</feature>
<dbReference type="RefSeq" id="WP_090520039.1">
    <property type="nucleotide sequence ID" value="NZ_FNAH01000001.1"/>
</dbReference>
<dbReference type="InterPro" id="IPR041614">
    <property type="entry name" value="DprA_WH"/>
</dbReference>
<dbReference type="AlphaFoldDB" id="A0A1G6T5N2"/>
<evidence type="ECO:0000259" key="3">
    <source>
        <dbReference type="Pfam" id="PF02481"/>
    </source>
</evidence>
<feature type="compositionally biased region" description="Low complexity" evidence="2">
    <location>
        <begin position="297"/>
        <end position="316"/>
    </location>
</feature>
<dbReference type="EMBL" id="FNAH01000001">
    <property type="protein sequence ID" value="SDD23836.1"/>
    <property type="molecule type" value="Genomic_DNA"/>
</dbReference>
<dbReference type="NCBIfam" id="TIGR00732">
    <property type="entry name" value="dprA"/>
    <property type="match status" value="1"/>
</dbReference>
<evidence type="ECO:0000313" key="6">
    <source>
        <dbReference type="Proteomes" id="UP000199344"/>
    </source>
</evidence>
<feature type="domain" description="Smf/DprA SLOG" evidence="3">
    <location>
        <begin position="87"/>
        <end position="293"/>
    </location>
</feature>
<feature type="region of interest" description="Disordered" evidence="2">
    <location>
        <begin position="297"/>
        <end position="345"/>
    </location>
</feature>
<dbReference type="Pfam" id="PF02481">
    <property type="entry name" value="DNA_processg_A"/>
    <property type="match status" value="1"/>
</dbReference>
<protein>
    <submittedName>
        <fullName evidence="5">DNA processing protein</fullName>
    </submittedName>
</protein>
<dbReference type="OrthoDB" id="9785707at2"/>
<dbReference type="Pfam" id="PF21102">
    <property type="entry name" value="DprA_N"/>
    <property type="match status" value="1"/>
</dbReference>
<organism evidence="5 6">
    <name type="scientific">Paracoccus isoporae</name>
    <dbReference type="NCBI Taxonomy" id="591205"/>
    <lineage>
        <taxon>Bacteria</taxon>
        <taxon>Pseudomonadati</taxon>
        <taxon>Pseudomonadota</taxon>
        <taxon>Alphaproteobacteria</taxon>
        <taxon>Rhodobacterales</taxon>
        <taxon>Paracoccaceae</taxon>
        <taxon>Paracoccus</taxon>
    </lineage>
</organism>
<dbReference type="InterPro" id="IPR036388">
    <property type="entry name" value="WH-like_DNA-bd_sf"/>
</dbReference>
<keyword evidence="6" id="KW-1185">Reference proteome</keyword>
<dbReference type="InterPro" id="IPR057666">
    <property type="entry name" value="DrpA_SLOG"/>
</dbReference>
<dbReference type="Proteomes" id="UP000199344">
    <property type="component" value="Unassembled WGS sequence"/>
</dbReference>
<reference evidence="5 6" key="1">
    <citation type="submission" date="2016-10" db="EMBL/GenBank/DDBJ databases">
        <authorList>
            <person name="de Groot N.N."/>
        </authorList>
    </citation>
    <scope>NUCLEOTIDE SEQUENCE [LARGE SCALE GENOMIC DNA]</scope>
    <source>
        <strain evidence="5 6">DSM 22220</strain>
    </source>
</reference>
<dbReference type="Gene3D" id="1.10.10.10">
    <property type="entry name" value="Winged helix-like DNA-binding domain superfamily/Winged helix DNA-binding domain"/>
    <property type="match status" value="1"/>
</dbReference>
<sequence>MRLFSFNTPHTPPTAREDDPTILRLIRSRRVGPASFHRLIAEHGSAGAALAALPEIAGRAGIEAYAPCSEAAAAAELRAGHRAGARLLRFDDADYPPLLRQIADAPPVLWIKGNAAILRDPSIAVIGARDASSLGLRMARGLARGLAERGLRIVSGLARGIDSAAHEASVKTGTIAVMAGGIDVIYPRENRVLAATICDRGCLISEQPPGLAPVARHFPLRNRIISGLAHGVVVVEAAPRSGSLITARNALDQGREVLAVPGHPVDGRAGGCNQLIRDGAILVRNADDVLAALPELAPRLPGADPPATDLAPDPDGAGPGAQPAPPPSADPPPPAPARPALPFPHRGATRAADATRLVLQHLSASPTDQDALARDTGLRAAELSSLLIELELKGRLTRLAGGQIALS</sequence>
<evidence type="ECO:0000313" key="5">
    <source>
        <dbReference type="EMBL" id="SDD23836.1"/>
    </source>
</evidence>
<accession>A0A1G6T5N2</accession>
<dbReference type="Pfam" id="PF17782">
    <property type="entry name" value="WHD_DprA"/>
    <property type="match status" value="1"/>
</dbReference>
<proteinExistence type="inferred from homology"/>
<comment type="similarity">
    <text evidence="1">Belongs to the DprA/Smf family.</text>
</comment>
<evidence type="ECO:0000256" key="1">
    <source>
        <dbReference type="ARBA" id="ARBA00006525"/>
    </source>
</evidence>
<evidence type="ECO:0000256" key="2">
    <source>
        <dbReference type="SAM" id="MobiDB-lite"/>
    </source>
</evidence>
<dbReference type="STRING" id="591205.SAMN05421538_101183"/>